<feature type="chain" id="PRO_5009290907" description="T9SS C-terminal target domain-containing protein" evidence="2">
    <location>
        <begin position="20"/>
        <end position="456"/>
    </location>
</feature>
<evidence type="ECO:0000313" key="3">
    <source>
        <dbReference type="EMBL" id="SEG27430.1"/>
    </source>
</evidence>
<organism evidence="3 4">
    <name type="scientific">Sphingobacterium lactis</name>
    <dbReference type="NCBI Taxonomy" id="797291"/>
    <lineage>
        <taxon>Bacteria</taxon>
        <taxon>Pseudomonadati</taxon>
        <taxon>Bacteroidota</taxon>
        <taxon>Sphingobacteriia</taxon>
        <taxon>Sphingobacteriales</taxon>
        <taxon>Sphingobacteriaceae</taxon>
        <taxon>Sphingobacterium</taxon>
    </lineage>
</organism>
<evidence type="ECO:0000313" key="4">
    <source>
        <dbReference type="Proteomes" id="UP000236731"/>
    </source>
</evidence>
<reference evidence="4" key="1">
    <citation type="submission" date="2016-10" db="EMBL/GenBank/DDBJ databases">
        <authorList>
            <person name="Varghese N."/>
            <person name="Submissions S."/>
        </authorList>
    </citation>
    <scope>NUCLEOTIDE SEQUENCE [LARGE SCALE GENOMIC DNA]</scope>
    <source>
        <strain evidence="4">DSM 22361</strain>
    </source>
</reference>
<accession>A0A1H5YUF3</accession>
<feature type="signal peptide" evidence="2">
    <location>
        <begin position="1"/>
        <end position="19"/>
    </location>
</feature>
<evidence type="ECO:0008006" key="5">
    <source>
        <dbReference type="Google" id="ProtNLM"/>
    </source>
</evidence>
<proteinExistence type="predicted"/>
<dbReference type="EMBL" id="FNUT01000006">
    <property type="protein sequence ID" value="SEG27430.1"/>
    <property type="molecule type" value="Genomic_DNA"/>
</dbReference>
<keyword evidence="4" id="KW-1185">Reference proteome</keyword>
<keyword evidence="2" id="KW-0732">Signal</keyword>
<gene>
    <name evidence="3" type="ORF">SAMN05421877_106122</name>
</gene>
<sequence length="456" mass="48433">MKNSILFFALLAASLTACNKDAINTPMGDVNAGLPSKPKFSIPVDVNGIITKDFLSKDTIWMIPGVSFVKPGKTLTIEAGTYLVAGAVKEYLDPMDSKVHHIKGVLVVPKGAKIMAVGTASAPIVFTSDKAVGQRWSGDFGGLMLMGEAPTNQPANMRMEGLPQLLPIDITYGGKNAADNSGTLKYVRIEFAGYHLNENTEINGLTLGGVGSATVLENIQVSWGRDDGFEFLGGTVNAKNLVALSNDDDDFDFDYGYTGTITNGLSLKDPNSTFSTSNPGRSDSNGLESDNNGYGAEVLPFTRPTLKNFTFLGYADADKAKTNLKFGNRWRRKSSLNITNSIIAGYGTGAAFENIGPNGNFSNNVVHAYTAAFVGTVPGTGNQQSITGTAAGYLNLAGGNDIFYTTATSLIFDPANLRPNAGSHAYGDGSTTYKGAFHPKQAPWTIGWTQFTPKSY</sequence>
<feature type="region of interest" description="Disordered" evidence="1">
    <location>
        <begin position="268"/>
        <end position="289"/>
    </location>
</feature>
<dbReference type="AlphaFoldDB" id="A0A1H5YUF3"/>
<protein>
    <recommendedName>
        <fullName evidence="5">T9SS C-terminal target domain-containing protein</fullName>
    </recommendedName>
</protein>
<dbReference type="PROSITE" id="PS51257">
    <property type="entry name" value="PROKAR_LIPOPROTEIN"/>
    <property type="match status" value="1"/>
</dbReference>
<evidence type="ECO:0000256" key="2">
    <source>
        <dbReference type="SAM" id="SignalP"/>
    </source>
</evidence>
<dbReference type="OrthoDB" id="1521716at2"/>
<dbReference type="Proteomes" id="UP000236731">
    <property type="component" value="Unassembled WGS sequence"/>
</dbReference>
<evidence type="ECO:0000256" key="1">
    <source>
        <dbReference type="SAM" id="MobiDB-lite"/>
    </source>
</evidence>
<name>A0A1H5YUF3_9SPHI</name>
<dbReference type="PANTHER" id="PTHR41339">
    <property type="entry name" value="LIPL48"/>
    <property type="match status" value="1"/>
</dbReference>
<dbReference type="PANTHER" id="PTHR41339:SF1">
    <property type="entry name" value="SECRETED PROTEIN"/>
    <property type="match status" value="1"/>
</dbReference>
<dbReference type="RefSeq" id="WP_103906296.1">
    <property type="nucleotide sequence ID" value="NZ_CP049246.1"/>
</dbReference>